<evidence type="ECO:0000256" key="18">
    <source>
        <dbReference type="SAM" id="Phobius"/>
    </source>
</evidence>
<dbReference type="SMART" id="SM00220">
    <property type="entry name" value="S_TKc"/>
    <property type="match status" value="1"/>
</dbReference>
<dbReference type="InterPro" id="IPR000719">
    <property type="entry name" value="Prot_kinase_dom"/>
</dbReference>
<dbReference type="Gene3D" id="3.30.200.20">
    <property type="entry name" value="Phosphorylase Kinase, domain 1"/>
    <property type="match status" value="1"/>
</dbReference>
<feature type="transmembrane region" description="Helical" evidence="18">
    <location>
        <begin position="296"/>
        <end position="316"/>
    </location>
</feature>
<evidence type="ECO:0000256" key="7">
    <source>
        <dbReference type="ARBA" id="ARBA00022692"/>
    </source>
</evidence>
<evidence type="ECO:0000256" key="3">
    <source>
        <dbReference type="ARBA" id="ARBA00010217"/>
    </source>
</evidence>
<dbReference type="InterPro" id="IPR001220">
    <property type="entry name" value="Legume_lectin_dom"/>
</dbReference>
<keyword evidence="12 17" id="KW-0067">ATP-binding</keyword>
<dbReference type="GO" id="GO:0016020">
    <property type="term" value="C:membrane"/>
    <property type="evidence" value="ECO:0007669"/>
    <property type="project" value="UniProtKB-SubCell"/>
</dbReference>
<feature type="chain" id="PRO_5019216718" description="non-specific serine/threonine protein kinase" evidence="19">
    <location>
        <begin position="28"/>
        <end position="649"/>
    </location>
</feature>
<dbReference type="InterPro" id="IPR050528">
    <property type="entry name" value="L-type_Lectin-RKs"/>
</dbReference>
<evidence type="ECO:0000313" key="22">
    <source>
        <dbReference type="Proteomes" id="UP000015105"/>
    </source>
</evidence>
<evidence type="ECO:0000256" key="15">
    <source>
        <dbReference type="ARBA" id="ARBA00023170"/>
    </source>
</evidence>
<keyword evidence="11" id="KW-0418">Kinase</keyword>
<dbReference type="PROSITE" id="PS00107">
    <property type="entry name" value="PROTEIN_KINASE_ATP"/>
    <property type="match status" value="1"/>
</dbReference>
<protein>
    <recommendedName>
        <fullName evidence="4">non-specific serine/threonine protein kinase</fullName>
        <ecNumber evidence="4">2.7.11.1</ecNumber>
    </recommendedName>
</protein>
<evidence type="ECO:0000256" key="11">
    <source>
        <dbReference type="ARBA" id="ARBA00022777"/>
    </source>
</evidence>
<sequence>MAAKKLVLLRLLLVGFIINHVARSAGAGDDDHQFVYSGFAGSSSLLLDGAASVTGSGLLELTNGTLRQKGHAIYPTPLRLRGRSFSSSFVFGILSAYPDVSANGIALFVAPTADFSGAMAAQYLGLLNSSNNGNATNRVFAVELDTMQNNEFRDLSDNHVGIDINSLVSVNSTDAGYYDDDGSGSGEFRNLTLISHEAMQVWVDYEGGTGRINVTLAPLKTRRPARPLLSVVQDLSEVIPDTAYIGFSSSTGLVSSRHYILGWSFAVDGPAPAIDIARLPKLPREFPKPRSKAMEVILPIVTAAVVLLVGTALVLLRRTQLRYSELREEWEVEFGPHRFSYKDLFRATEGFKNKNLLGVGGFGKVYRGVLPASKCEIAVKRVSHSSKQGMKEFVAEIVSIGRMQHPNLVQLLGYCRRQGELLLVYEYMPNGSLDRYLYSQPQEADDKHNGTLNWVQRLGIIKGIASGLIYLHDEWEKVVVHRDIKASNVLLDSGYLAPEIGRTSKATILTDVFAFGIFVLEVTCGQKPIMQDSKDDQLMLADWVVEHWNRGSLVETVDSKLQGDYDADEACVVLKVGLLCSHPFPEARPTMRQVLQYLNGDMPVPELVPAHLSLQMLAFMQNEGFDSYIMSYPSSVESVNSLTSLVHER</sequence>
<keyword evidence="7 18" id="KW-0812">Transmembrane</keyword>
<feature type="signal peptide" evidence="19">
    <location>
        <begin position="1"/>
        <end position="27"/>
    </location>
</feature>
<dbReference type="Pfam" id="PF00139">
    <property type="entry name" value="Lectin_legB"/>
    <property type="match status" value="1"/>
</dbReference>
<evidence type="ECO:0000256" key="19">
    <source>
        <dbReference type="SAM" id="SignalP"/>
    </source>
</evidence>
<name>A0A453NDW5_AEGTS</name>
<evidence type="ECO:0000256" key="2">
    <source>
        <dbReference type="ARBA" id="ARBA00008536"/>
    </source>
</evidence>
<dbReference type="FunFam" id="3.30.200.20:FF:000112">
    <property type="entry name" value="Lectin-domain containing receptor kinase A4.3"/>
    <property type="match status" value="1"/>
</dbReference>
<accession>A0A453NDW5</accession>
<evidence type="ECO:0000256" key="8">
    <source>
        <dbReference type="ARBA" id="ARBA00022729"/>
    </source>
</evidence>
<evidence type="ECO:0000256" key="1">
    <source>
        <dbReference type="ARBA" id="ARBA00004479"/>
    </source>
</evidence>
<dbReference type="InterPro" id="IPR011009">
    <property type="entry name" value="Kinase-like_dom_sf"/>
</dbReference>
<dbReference type="GO" id="GO:0051707">
    <property type="term" value="P:response to other organism"/>
    <property type="evidence" value="ECO:0007669"/>
    <property type="project" value="UniProtKB-ARBA"/>
</dbReference>
<evidence type="ECO:0000256" key="6">
    <source>
        <dbReference type="ARBA" id="ARBA00022679"/>
    </source>
</evidence>
<dbReference type="GO" id="GO:0004674">
    <property type="term" value="F:protein serine/threonine kinase activity"/>
    <property type="evidence" value="ECO:0007669"/>
    <property type="project" value="UniProtKB-KW"/>
</dbReference>
<keyword evidence="8 19" id="KW-0732">Signal</keyword>
<keyword evidence="16" id="KW-0325">Glycoprotein</keyword>
<dbReference type="SUPFAM" id="SSF56112">
    <property type="entry name" value="Protein kinase-like (PK-like)"/>
    <property type="match status" value="1"/>
</dbReference>
<dbReference type="GO" id="GO:0006952">
    <property type="term" value="P:defense response"/>
    <property type="evidence" value="ECO:0007669"/>
    <property type="project" value="UniProtKB-ARBA"/>
</dbReference>
<evidence type="ECO:0000256" key="16">
    <source>
        <dbReference type="ARBA" id="ARBA00023180"/>
    </source>
</evidence>
<keyword evidence="15" id="KW-0675">Receptor</keyword>
<keyword evidence="22" id="KW-1185">Reference proteome</keyword>
<dbReference type="Proteomes" id="UP000015105">
    <property type="component" value="Chromosome 6D"/>
</dbReference>
<evidence type="ECO:0000256" key="12">
    <source>
        <dbReference type="ARBA" id="ARBA00022840"/>
    </source>
</evidence>
<evidence type="ECO:0000256" key="14">
    <source>
        <dbReference type="ARBA" id="ARBA00023136"/>
    </source>
</evidence>
<reference evidence="21" key="3">
    <citation type="journal article" date="2017" name="Nature">
        <title>Genome sequence of the progenitor of the wheat D genome Aegilops tauschii.</title>
        <authorList>
            <person name="Luo M.C."/>
            <person name="Gu Y.Q."/>
            <person name="Puiu D."/>
            <person name="Wang H."/>
            <person name="Twardziok S.O."/>
            <person name="Deal K.R."/>
            <person name="Huo N."/>
            <person name="Zhu T."/>
            <person name="Wang L."/>
            <person name="Wang Y."/>
            <person name="McGuire P.E."/>
            <person name="Liu S."/>
            <person name="Long H."/>
            <person name="Ramasamy R.K."/>
            <person name="Rodriguez J.C."/>
            <person name="Van S.L."/>
            <person name="Yuan L."/>
            <person name="Wang Z."/>
            <person name="Xia Z."/>
            <person name="Xiao L."/>
            <person name="Anderson O.D."/>
            <person name="Ouyang S."/>
            <person name="Liang Y."/>
            <person name="Zimin A.V."/>
            <person name="Pertea G."/>
            <person name="Qi P."/>
            <person name="Bennetzen J.L."/>
            <person name="Dai X."/>
            <person name="Dawson M.W."/>
            <person name="Muller H.G."/>
            <person name="Kugler K."/>
            <person name="Rivarola-Duarte L."/>
            <person name="Spannagl M."/>
            <person name="Mayer K.F.X."/>
            <person name="Lu F.H."/>
            <person name="Bevan M.W."/>
            <person name="Leroy P."/>
            <person name="Li P."/>
            <person name="You F.M."/>
            <person name="Sun Q."/>
            <person name="Liu Z."/>
            <person name="Lyons E."/>
            <person name="Wicker T."/>
            <person name="Salzberg S.L."/>
            <person name="Devos K.M."/>
            <person name="Dvorak J."/>
        </authorList>
    </citation>
    <scope>NUCLEOTIDE SEQUENCE [LARGE SCALE GENOMIC DNA]</scope>
    <source>
        <strain evidence="21">cv. AL8/78</strain>
    </source>
</reference>
<feature type="domain" description="Protein kinase" evidence="20">
    <location>
        <begin position="351"/>
        <end position="649"/>
    </location>
</feature>
<dbReference type="EC" id="2.7.11.1" evidence="4"/>
<dbReference type="AlphaFoldDB" id="A0A453NDW5"/>
<dbReference type="PROSITE" id="PS00108">
    <property type="entry name" value="PROTEIN_KINASE_ST"/>
    <property type="match status" value="1"/>
</dbReference>
<dbReference type="PROSITE" id="PS50011">
    <property type="entry name" value="PROTEIN_KINASE_DOM"/>
    <property type="match status" value="1"/>
</dbReference>
<evidence type="ECO:0000259" key="20">
    <source>
        <dbReference type="PROSITE" id="PS50011"/>
    </source>
</evidence>
<keyword evidence="6" id="KW-0808">Transferase</keyword>
<reference evidence="21" key="4">
    <citation type="submission" date="2019-03" db="UniProtKB">
        <authorList>
            <consortium name="EnsemblPlants"/>
        </authorList>
    </citation>
    <scope>IDENTIFICATION</scope>
</reference>
<keyword evidence="5" id="KW-0723">Serine/threonine-protein kinase</keyword>
<dbReference type="PANTHER" id="PTHR27007">
    <property type="match status" value="1"/>
</dbReference>
<reference evidence="21" key="5">
    <citation type="journal article" date="2021" name="G3 (Bethesda)">
        <title>Aegilops tauschii genome assembly Aet v5.0 features greater sequence contiguity and improved annotation.</title>
        <authorList>
            <person name="Wang L."/>
            <person name="Zhu T."/>
            <person name="Rodriguez J.C."/>
            <person name="Deal K.R."/>
            <person name="Dubcovsky J."/>
            <person name="McGuire P.E."/>
            <person name="Lux T."/>
            <person name="Spannagl M."/>
            <person name="Mayer K.F.X."/>
            <person name="Baldrich P."/>
            <person name="Meyers B.C."/>
            <person name="Huo N."/>
            <person name="Gu Y.Q."/>
            <person name="Zhou H."/>
            <person name="Devos K.M."/>
            <person name="Bennetzen J.L."/>
            <person name="Unver T."/>
            <person name="Budak H."/>
            <person name="Gulick P.J."/>
            <person name="Galiba G."/>
            <person name="Kalapos B."/>
            <person name="Nelson D.R."/>
            <person name="Li P."/>
            <person name="You F.M."/>
            <person name="Luo M.C."/>
            <person name="Dvorak J."/>
        </authorList>
    </citation>
    <scope>NUCLEOTIDE SEQUENCE [LARGE SCALE GENOMIC DNA]</scope>
    <source>
        <strain evidence="21">cv. AL8/78</strain>
    </source>
</reference>
<dbReference type="EnsemblPlants" id="AET6Gv20344100.2">
    <property type="protein sequence ID" value="AET6Gv20344100.2"/>
    <property type="gene ID" value="AET6Gv20344100"/>
</dbReference>
<keyword evidence="9" id="KW-0430">Lectin</keyword>
<keyword evidence="13 18" id="KW-1133">Transmembrane helix</keyword>
<evidence type="ECO:0000256" key="4">
    <source>
        <dbReference type="ARBA" id="ARBA00012513"/>
    </source>
</evidence>
<evidence type="ECO:0000256" key="17">
    <source>
        <dbReference type="PROSITE-ProRule" id="PRU10141"/>
    </source>
</evidence>
<dbReference type="GO" id="GO:0030246">
    <property type="term" value="F:carbohydrate binding"/>
    <property type="evidence" value="ECO:0007669"/>
    <property type="project" value="UniProtKB-KW"/>
</dbReference>
<evidence type="ECO:0000313" key="21">
    <source>
        <dbReference type="EnsemblPlants" id="AET6Gv20344100.2"/>
    </source>
</evidence>
<proteinExistence type="inferred from homology"/>
<comment type="similarity">
    <text evidence="2">In the N-terminal section; belongs to the leguminous lectin family.</text>
</comment>
<dbReference type="GO" id="GO:0005524">
    <property type="term" value="F:ATP binding"/>
    <property type="evidence" value="ECO:0007669"/>
    <property type="project" value="UniProtKB-UniRule"/>
</dbReference>
<reference evidence="22" key="1">
    <citation type="journal article" date="2014" name="Science">
        <title>Ancient hybridizations among the ancestral genomes of bread wheat.</title>
        <authorList>
            <consortium name="International Wheat Genome Sequencing Consortium,"/>
            <person name="Marcussen T."/>
            <person name="Sandve S.R."/>
            <person name="Heier L."/>
            <person name="Spannagl M."/>
            <person name="Pfeifer M."/>
            <person name="Jakobsen K.S."/>
            <person name="Wulff B.B."/>
            <person name="Steuernagel B."/>
            <person name="Mayer K.F."/>
            <person name="Olsen O.A."/>
        </authorList>
    </citation>
    <scope>NUCLEOTIDE SEQUENCE [LARGE SCALE GENOMIC DNA]</scope>
    <source>
        <strain evidence="22">cv. AL8/78</strain>
    </source>
</reference>
<dbReference type="Pfam" id="PF07714">
    <property type="entry name" value="PK_Tyr_Ser-Thr"/>
    <property type="match status" value="2"/>
</dbReference>
<dbReference type="SUPFAM" id="SSF49899">
    <property type="entry name" value="Concanavalin A-like lectins/glucanases"/>
    <property type="match status" value="1"/>
</dbReference>
<reference evidence="22" key="2">
    <citation type="journal article" date="2017" name="Nat. Plants">
        <title>The Aegilops tauschii genome reveals multiple impacts of transposons.</title>
        <authorList>
            <person name="Zhao G."/>
            <person name="Zou C."/>
            <person name="Li K."/>
            <person name="Wang K."/>
            <person name="Li T."/>
            <person name="Gao L."/>
            <person name="Zhang X."/>
            <person name="Wang H."/>
            <person name="Yang Z."/>
            <person name="Liu X."/>
            <person name="Jiang W."/>
            <person name="Mao L."/>
            <person name="Kong X."/>
            <person name="Jiao Y."/>
            <person name="Jia J."/>
        </authorList>
    </citation>
    <scope>NUCLEOTIDE SEQUENCE [LARGE SCALE GENOMIC DNA]</scope>
    <source>
        <strain evidence="22">cv. AL8/78</strain>
    </source>
</reference>
<comment type="subcellular location">
    <subcellularLocation>
        <location evidence="1">Membrane</location>
        <topology evidence="1">Single-pass type I membrane protein</topology>
    </subcellularLocation>
</comment>
<dbReference type="Gramene" id="AET6Gv20344100.2">
    <property type="protein sequence ID" value="AET6Gv20344100.2"/>
    <property type="gene ID" value="AET6Gv20344100"/>
</dbReference>
<evidence type="ECO:0000256" key="10">
    <source>
        <dbReference type="ARBA" id="ARBA00022741"/>
    </source>
</evidence>
<dbReference type="Gene3D" id="2.60.120.200">
    <property type="match status" value="1"/>
</dbReference>
<dbReference type="CDD" id="cd06899">
    <property type="entry name" value="lectin_legume_LecRK_Arcelin_ConA"/>
    <property type="match status" value="1"/>
</dbReference>
<keyword evidence="14 18" id="KW-0472">Membrane</keyword>
<dbReference type="FunFam" id="2.60.120.200:FF:000051">
    <property type="entry name" value="L-type lectin-domain containing receptor kinase V.9"/>
    <property type="match status" value="1"/>
</dbReference>
<evidence type="ECO:0000256" key="9">
    <source>
        <dbReference type="ARBA" id="ARBA00022734"/>
    </source>
</evidence>
<dbReference type="Gene3D" id="1.10.510.10">
    <property type="entry name" value="Transferase(Phosphotransferase) domain 1"/>
    <property type="match status" value="2"/>
</dbReference>
<evidence type="ECO:0000256" key="5">
    <source>
        <dbReference type="ARBA" id="ARBA00022527"/>
    </source>
</evidence>
<feature type="binding site" evidence="17">
    <location>
        <position position="380"/>
    </location>
    <ligand>
        <name>ATP</name>
        <dbReference type="ChEBI" id="CHEBI:30616"/>
    </ligand>
</feature>
<dbReference type="InterPro" id="IPR013320">
    <property type="entry name" value="ConA-like_dom_sf"/>
</dbReference>
<organism evidence="21 22">
    <name type="scientific">Aegilops tauschii subsp. strangulata</name>
    <name type="common">Goatgrass</name>
    <dbReference type="NCBI Taxonomy" id="200361"/>
    <lineage>
        <taxon>Eukaryota</taxon>
        <taxon>Viridiplantae</taxon>
        <taxon>Streptophyta</taxon>
        <taxon>Embryophyta</taxon>
        <taxon>Tracheophyta</taxon>
        <taxon>Spermatophyta</taxon>
        <taxon>Magnoliopsida</taxon>
        <taxon>Liliopsida</taxon>
        <taxon>Poales</taxon>
        <taxon>Poaceae</taxon>
        <taxon>BOP clade</taxon>
        <taxon>Pooideae</taxon>
        <taxon>Triticodae</taxon>
        <taxon>Triticeae</taxon>
        <taxon>Triticinae</taxon>
        <taxon>Aegilops</taxon>
    </lineage>
</organism>
<evidence type="ECO:0000256" key="13">
    <source>
        <dbReference type="ARBA" id="ARBA00022989"/>
    </source>
</evidence>
<dbReference type="InterPro" id="IPR008271">
    <property type="entry name" value="Ser/Thr_kinase_AS"/>
</dbReference>
<dbReference type="InterPro" id="IPR001245">
    <property type="entry name" value="Ser-Thr/Tyr_kinase_cat_dom"/>
</dbReference>
<keyword evidence="10 17" id="KW-0547">Nucleotide-binding</keyword>
<dbReference type="InterPro" id="IPR017441">
    <property type="entry name" value="Protein_kinase_ATP_BS"/>
</dbReference>
<comment type="similarity">
    <text evidence="3">In the C-terminal section; belongs to the protein kinase superfamily. Ser/Thr protein kinase family.</text>
</comment>